<sequence>MRVDRREFLIGTAATLALAPRAFAAQRAPLVLAAASLQESLGAAADAWARLGHARPVLSFAASSALARQVAAGAAADLFISADAPWMDDVARRGLIAPGSRANLVGNRLVVVQPSTARPAGAAPLSQLLANGRIALADPASVPAGRYAQASLTRLGLWNAVAPRVVRGENVRAALALVERGAAEWGVVYATDARASRRVRAVRMLPAASHPPIRYPLARLRASTSADAEGFRRFLLSGAGRAIFARFGFTAA</sequence>
<evidence type="ECO:0000256" key="2">
    <source>
        <dbReference type="ARBA" id="ARBA00022505"/>
    </source>
</evidence>
<dbReference type="GO" id="GO:1901359">
    <property type="term" value="F:tungstate binding"/>
    <property type="evidence" value="ECO:0007669"/>
    <property type="project" value="UniProtKB-ARBA"/>
</dbReference>
<dbReference type="AlphaFoldDB" id="A0A2K8MG95"/>
<feature type="binding site" evidence="6">
    <location>
        <position position="144"/>
    </location>
    <ligand>
        <name>molybdate</name>
        <dbReference type="ChEBI" id="CHEBI:36264"/>
    </ligand>
</feature>
<gene>
    <name evidence="8" type="primary">modA</name>
    <name evidence="8" type="ORF">CVN68_08405</name>
</gene>
<keyword evidence="3 6" id="KW-0479">Metal-binding</keyword>
<accession>A0A2K8MG95</accession>
<dbReference type="FunFam" id="3.40.190.10:FF:000035">
    <property type="entry name" value="Molybdate ABC transporter substrate-binding protein"/>
    <property type="match status" value="1"/>
</dbReference>
<keyword evidence="4 7" id="KW-0732">Signal</keyword>
<evidence type="ECO:0000313" key="9">
    <source>
        <dbReference type="Proteomes" id="UP000229081"/>
    </source>
</evidence>
<dbReference type="InterPro" id="IPR006311">
    <property type="entry name" value="TAT_signal"/>
</dbReference>
<evidence type="ECO:0000256" key="3">
    <source>
        <dbReference type="ARBA" id="ARBA00022723"/>
    </source>
</evidence>
<dbReference type="GO" id="GO:0046872">
    <property type="term" value="F:metal ion binding"/>
    <property type="evidence" value="ECO:0007669"/>
    <property type="project" value="UniProtKB-KW"/>
</dbReference>
<name>A0A2K8MG95_9SPHN</name>
<dbReference type="NCBIfam" id="TIGR01256">
    <property type="entry name" value="modA"/>
    <property type="match status" value="1"/>
</dbReference>
<keyword evidence="9" id="KW-1185">Reference proteome</keyword>
<organism evidence="8 9">
    <name type="scientific">Sphingomonas psychrotolerans</name>
    <dbReference type="NCBI Taxonomy" id="1327635"/>
    <lineage>
        <taxon>Bacteria</taxon>
        <taxon>Pseudomonadati</taxon>
        <taxon>Pseudomonadota</taxon>
        <taxon>Alphaproteobacteria</taxon>
        <taxon>Sphingomonadales</taxon>
        <taxon>Sphingomonadaceae</taxon>
        <taxon>Sphingomonas</taxon>
    </lineage>
</organism>
<dbReference type="GO" id="GO:0030288">
    <property type="term" value="C:outer membrane-bounded periplasmic space"/>
    <property type="evidence" value="ECO:0007669"/>
    <property type="project" value="TreeGrafter"/>
</dbReference>
<dbReference type="GO" id="GO:0015689">
    <property type="term" value="P:molybdate ion transport"/>
    <property type="evidence" value="ECO:0007669"/>
    <property type="project" value="InterPro"/>
</dbReference>
<evidence type="ECO:0000256" key="1">
    <source>
        <dbReference type="ARBA" id="ARBA00009175"/>
    </source>
</evidence>
<reference evidence="8 9" key="1">
    <citation type="submission" date="2017-11" db="EMBL/GenBank/DDBJ databases">
        <title>Complete genome sequence of Sphingomonas sp. Strain Cra20, a psychrotolerant potential plant growth promoting rhizobacteria.</title>
        <authorList>
            <person name="Luo Y."/>
        </authorList>
    </citation>
    <scope>NUCLEOTIDE SEQUENCE [LARGE SCALE GENOMIC DNA]</scope>
    <source>
        <strain evidence="8 9">Cra20</strain>
    </source>
</reference>
<comment type="similarity">
    <text evidence="1">Belongs to the bacterial solute-binding protein ModA family.</text>
</comment>
<dbReference type="Proteomes" id="UP000229081">
    <property type="component" value="Chromosome"/>
</dbReference>
<dbReference type="Gene3D" id="3.40.190.10">
    <property type="entry name" value="Periplasmic binding protein-like II"/>
    <property type="match status" value="2"/>
</dbReference>
<dbReference type="GO" id="GO:0030973">
    <property type="term" value="F:molybdate ion binding"/>
    <property type="evidence" value="ECO:0007669"/>
    <property type="project" value="TreeGrafter"/>
</dbReference>
<evidence type="ECO:0000256" key="4">
    <source>
        <dbReference type="ARBA" id="ARBA00022729"/>
    </source>
</evidence>
<comment type="subunit">
    <text evidence="5">The complex is composed of two ATP-binding proteins (ModC), two transmembrane proteins (ModB) and a solute-binding protein (ModA).</text>
</comment>
<evidence type="ECO:0000256" key="6">
    <source>
        <dbReference type="PIRSR" id="PIRSR004846-1"/>
    </source>
</evidence>
<dbReference type="EMBL" id="CP024923">
    <property type="protein sequence ID" value="ATY31994.1"/>
    <property type="molecule type" value="Genomic_DNA"/>
</dbReference>
<dbReference type="PANTHER" id="PTHR30632:SF17">
    <property type="entry name" value="MOLYBDATE-BINDING PROTEIN MODA"/>
    <property type="match status" value="1"/>
</dbReference>
<evidence type="ECO:0000256" key="7">
    <source>
        <dbReference type="SAM" id="SignalP"/>
    </source>
</evidence>
<feature type="binding site" evidence="6">
    <location>
        <position position="189"/>
    </location>
    <ligand>
        <name>molybdate</name>
        <dbReference type="ChEBI" id="CHEBI:36264"/>
    </ligand>
</feature>
<dbReference type="PROSITE" id="PS51318">
    <property type="entry name" value="TAT"/>
    <property type="match status" value="1"/>
</dbReference>
<feature type="binding site" evidence="6">
    <location>
        <position position="171"/>
    </location>
    <ligand>
        <name>molybdate</name>
        <dbReference type="ChEBI" id="CHEBI:36264"/>
    </ligand>
</feature>
<dbReference type="PANTHER" id="PTHR30632">
    <property type="entry name" value="MOLYBDATE-BINDING PERIPLASMIC PROTEIN"/>
    <property type="match status" value="1"/>
</dbReference>
<evidence type="ECO:0000313" key="8">
    <source>
        <dbReference type="EMBL" id="ATY31994.1"/>
    </source>
</evidence>
<dbReference type="SUPFAM" id="SSF53850">
    <property type="entry name" value="Periplasmic binding protein-like II"/>
    <property type="match status" value="1"/>
</dbReference>
<feature type="signal peptide" evidence="7">
    <location>
        <begin position="1"/>
        <end position="24"/>
    </location>
</feature>
<protein>
    <submittedName>
        <fullName evidence="8">Molybdate ABC transporter substrate-binding protein</fullName>
    </submittedName>
</protein>
<dbReference type="InterPro" id="IPR005950">
    <property type="entry name" value="ModA"/>
</dbReference>
<dbReference type="OrthoDB" id="9785015at2"/>
<keyword evidence="2 6" id="KW-0500">Molybdenum</keyword>
<dbReference type="PIRSF" id="PIRSF004846">
    <property type="entry name" value="ModA"/>
    <property type="match status" value="1"/>
</dbReference>
<feature type="binding site" evidence="6">
    <location>
        <position position="36"/>
    </location>
    <ligand>
        <name>molybdate</name>
        <dbReference type="ChEBI" id="CHEBI:36264"/>
    </ligand>
</feature>
<dbReference type="RefSeq" id="WP_100281803.1">
    <property type="nucleotide sequence ID" value="NZ_CP024923.1"/>
</dbReference>
<dbReference type="InterPro" id="IPR050682">
    <property type="entry name" value="ModA/WtpA"/>
</dbReference>
<feature type="binding site" evidence="6">
    <location>
        <position position="63"/>
    </location>
    <ligand>
        <name>molybdate</name>
        <dbReference type="ChEBI" id="CHEBI:36264"/>
    </ligand>
</feature>
<evidence type="ECO:0000256" key="5">
    <source>
        <dbReference type="ARBA" id="ARBA00062515"/>
    </source>
</evidence>
<dbReference type="KEGG" id="sphc:CVN68_08405"/>
<proteinExistence type="inferred from homology"/>
<feature type="chain" id="PRO_5014726592" evidence="7">
    <location>
        <begin position="25"/>
        <end position="252"/>
    </location>
</feature>
<dbReference type="Pfam" id="PF13531">
    <property type="entry name" value="SBP_bac_11"/>
    <property type="match status" value="1"/>
</dbReference>